<dbReference type="InterPro" id="IPR010827">
    <property type="entry name" value="BamA/TamA_POTRA"/>
</dbReference>
<dbReference type="Gene3D" id="3.10.20.310">
    <property type="entry name" value="membrane protein fhac"/>
    <property type="match status" value="2"/>
</dbReference>
<dbReference type="InterPro" id="IPR034746">
    <property type="entry name" value="POTRA"/>
</dbReference>
<dbReference type="RefSeq" id="WP_076398123.1">
    <property type="nucleotide sequence ID" value="NZ_FTOA01000001.1"/>
</dbReference>
<name>A0A1N7IJ40_9PROT</name>
<dbReference type="Pfam" id="PF07244">
    <property type="entry name" value="POTRA"/>
    <property type="match status" value="1"/>
</dbReference>
<dbReference type="EMBL" id="FTOA01000001">
    <property type="protein sequence ID" value="SIS37113.1"/>
    <property type="molecule type" value="Genomic_DNA"/>
</dbReference>
<dbReference type="PANTHER" id="PTHR12815">
    <property type="entry name" value="SORTING AND ASSEMBLY MACHINERY SAMM50 PROTEIN FAMILY MEMBER"/>
    <property type="match status" value="1"/>
</dbReference>
<proteinExistence type="predicted"/>
<evidence type="ECO:0000313" key="6">
    <source>
        <dbReference type="Proteomes" id="UP000185678"/>
    </source>
</evidence>
<comment type="subcellular location">
    <subcellularLocation>
        <location evidence="1">Membrane</location>
    </subcellularLocation>
</comment>
<dbReference type="GO" id="GO:0019867">
    <property type="term" value="C:outer membrane"/>
    <property type="evidence" value="ECO:0007669"/>
    <property type="project" value="InterPro"/>
</dbReference>
<keyword evidence="2" id="KW-1134">Transmembrane beta strand</keyword>
<keyword evidence="3" id="KW-0472">Membrane</keyword>
<feature type="domain" description="POTRA" evidence="4">
    <location>
        <begin position="212"/>
        <end position="286"/>
    </location>
</feature>
<reference evidence="5 6" key="1">
    <citation type="submission" date="2017-01" db="EMBL/GenBank/DDBJ databases">
        <authorList>
            <person name="Mah S.A."/>
            <person name="Swanson W.J."/>
            <person name="Moy G.W."/>
            <person name="Vacquier V.D."/>
        </authorList>
    </citation>
    <scope>NUCLEOTIDE SEQUENCE [LARGE SCALE GENOMIC DNA]</scope>
    <source>
        <strain evidence="5 6">DSM 11589</strain>
    </source>
</reference>
<evidence type="ECO:0000313" key="5">
    <source>
        <dbReference type="EMBL" id="SIS37113.1"/>
    </source>
</evidence>
<keyword evidence="2" id="KW-0812">Transmembrane</keyword>
<gene>
    <name evidence="5" type="ORF">SAMN05421779_101193</name>
</gene>
<dbReference type="PANTHER" id="PTHR12815:SF42">
    <property type="entry name" value="BACTERIAL SURFACE ANTIGEN (D15) DOMAIN-CONTAINING PROTEIN"/>
    <property type="match status" value="1"/>
</dbReference>
<dbReference type="Pfam" id="PF01103">
    <property type="entry name" value="Omp85"/>
    <property type="match status" value="1"/>
</dbReference>
<dbReference type="AlphaFoldDB" id="A0A1N7IJ40"/>
<evidence type="ECO:0000256" key="1">
    <source>
        <dbReference type="ARBA" id="ARBA00004370"/>
    </source>
</evidence>
<sequence length="606" mass="65489">MTLRSLRLSAIVVVCCILLVTGRRQPAHAEDELPKATYQAELAAPEGQSEPLSADVRALLEPQSRLLRLQDDPPATLFALHRRAEDDASHLLDVLHSAGYYGATIQPMVDSRDSPAKVALRIKAGPVYKIQAFDVDYRPQADYDSPQTAEQVGLKPDSPAQADTMLAAVEHLRELLRQRGYPASQISEQTFTVDHQAQTLSAQLVVDPGPEARFGEMQYEGLERVKESYLRSLIPWPPGTRWDASKLEDYRRTLLSSGLFDSITISAPPPTVAGENVPITVRVREADQRSLGAGTSYSTSLGPSVNAYWEHRNLLGEAETFKTEAEWGQSISSLSSTITKPNFWRRGQSGTASAVLSEESLDAYDKTALALAASLTRPLNRQWRASVGATFDQASITDTDGQHDSSLIGAPLGLRYDGTSDPLDPRSGFKLSASVTPYTGFHEGPVTFVSSRLDGSAYLPIDEAQDYVFAVRGGVGSILGGSRTSVPADKRFYAGGGGSVRGYGYQLAGDVDSAGDPVGGKSVIETGFELRMKFTDSIGLVPFVEGGRAFDGNQPDFGQGLLWGAGLGVRYYSPVGPVRLDVAMPLDRRPGVDNAWQLYVSLGQAF</sequence>
<dbReference type="OrthoDB" id="9769707at2"/>
<keyword evidence="6" id="KW-1185">Reference proteome</keyword>
<dbReference type="STRING" id="80876.SAMN05421779_101193"/>
<evidence type="ECO:0000256" key="2">
    <source>
        <dbReference type="ARBA" id="ARBA00022452"/>
    </source>
</evidence>
<evidence type="ECO:0000259" key="4">
    <source>
        <dbReference type="PROSITE" id="PS51779"/>
    </source>
</evidence>
<evidence type="ECO:0000256" key="3">
    <source>
        <dbReference type="ARBA" id="ARBA00023136"/>
    </source>
</evidence>
<dbReference type="InterPro" id="IPR039910">
    <property type="entry name" value="D15-like"/>
</dbReference>
<organism evidence="5 6">
    <name type="scientific">Insolitispirillum peregrinum</name>
    <dbReference type="NCBI Taxonomy" id="80876"/>
    <lineage>
        <taxon>Bacteria</taxon>
        <taxon>Pseudomonadati</taxon>
        <taxon>Pseudomonadota</taxon>
        <taxon>Alphaproteobacteria</taxon>
        <taxon>Rhodospirillales</taxon>
        <taxon>Novispirillaceae</taxon>
        <taxon>Insolitispirillum</taxon>
    </lineage>
</organism>
<dbReference type="InterPro" id="IPR000184">
    <property type="entry name" value="Bac_surfAg_D15"/>
</dbReference>
<dbReference type="Gene3D" id="2.40.160.50">
    <property type="entry name" value="membrane protein fhac: a member of the omp85/tpsb transporter family"/>
    <property type="match status" value="1"/>
</dbReference>
<protein>
    <submittedName>
        <fullName evidence="5">Autotransporter secretion outer membrane protein TamA</fullName>
    </submittedName>
</protein>
<dbReference type="PROSITE" id="PS51779">
    <property type="entry name" value="POTRA"/>
    <property type="match status" value="1"/>
</dbReference>
<accession>A0A1N7IJ40</accession>
<dbReference type="Proteomes" id="UP000185678">
    <property type="component" value="Unassembled WGS sequence"/>
</dbReference>